<organism evidence="2 3">
    <name type="scientific">Kineococcus radiotolerans (strain ATCC BAA-149 / DSM 14245 / SRS30216)</name>
    <dbReference type="NCBI Taxonomy" id="266940"/>
    <lineage>
        <taxon>Bacteria</taxon>
        <taxon>Bacillati</taxon>
        <taxon>Actinomycetota</taxon>
        <taxon>Actinomycetes</taxon>
        <taxon>Kineosporiales</taxon>
        <taxon>Kineosporiaceae</taxon>
        <taxon>Kineococcus</taxon>
    </lineage>
</organism>
<protein>
    <recommendedName>
        <fullName evidence="1">Peptidase M15C domain-containing protein</fullName>
    </recommendedName>
</protein>
<keyword evidence="3" id="KW-1185">Reference proteome</keyword>
<dbReference type="Gene3D" id="3.30.1380.10">
    <property type="match status" value="1"/>
</dbReference>
<dbReference type="Proteomes" id="UP000001116">
    <property type="component" value="Chromosome"/>
</dbReference>
<dbReference type="GO" id="GO:0008233">
    <property type="term" value="F:peptidase activity"/>
    <property type="evidence" value="ECO:0007669"/>
    <property type="project" value="InterPro"/>
</dbReference>
<proteinExistence type="predicted"/>
<feature type="domain" description="Peptidase M15C" evidence="1">
    <location>
        <begin position="96"/>
        <end position="155"/>
    </location>
</feature>
<dbReference type="OrthoDB" id="9799970at2"/>
<dbReference type="InterPro" id="IPR039561">
    <property type="entry name" value="Peptidase_M15C"/>
</dbReference>
<dbReference type="HOGENOM" id="CLU_1141380_0_0_11"/>
<evidence type="ECO:0000259" key="1">
    <source>
        <dbReference type="Pfam" id="PF13539"/>
    </source>
</evidence>
<reference evidence="3" key="1">
    <citation type="journal article" date="2008" name="PLoS ONE">
        <title>Survival in nuclear waste, extreme resistance, and potential applications gleaned from the genome sequence of Kineococcus radiotolerans SRS30216.</title>
        <authorList>
            <person name="Bagwell C.E."/>
            <person name="Bhat S."/>
            <person name="Hawkins G.M."/>
            <person name="Smith B.W."/>
            <person name="Biswas T."/>
            <person name="Hoover T.R."/>
            <person name="Saunders E."/>
            <person name="Han C.S."/>
            <person name="Tsodikov O.V."/>
            <person name="Shimkets L.J."/>
        </authorList>
    </citation>
    <scope>NUCLEOTIDE SEQUENCE [LARGE SCALE GENOMIC DNA]</scope>
    <source>
        <strain evidence="3">ATCC BAA-149 / DSM 14245 / SRS30216</strain>
    </source>
</reference>
<name>A6W8P6_KINRD</name>
<sequence>MATALDRGWPIRQLAAHELYLVSKPDPTPAERAVGVLTVPGFPIRVHPAVGPLFRGLVADLQVLRARTRRAPLLSAGGYNFRPIRGYEEQWGRTRNPKYLSNHSWGLAVDLNAGANPMGSPVRSDFPRDETYAIAAKWSLSWGREWSRPDPMHFEALLSPEQAHTAVTRLTLPKPAPHQEDDLTPEQAQQLADIHKVLIGEDSVASKVEGEGNGRRMSWREMTEWTNKIATDTLAAVQKLRGA</sequence>
<dbReference type="STRING" id="266940.Krad_1699"/>
<accession>A6W8P6</accession>
<dbReference type="SUPFAM" id="SSF55166">
    <property type="entry name" value="Hedgehog/DD-peptidase"/>
    <property type="match status" value="1"/>
</dbReference>
<dbReference type="InterPro" id="IPR009045">
    <property type="entry name" value="Zn_M74/Hedgehog-like"/>
</dbReference>
<evidence type="ECO:0000313" key="3">
    <source>
        <dbReference type="Proteomes" id="UP000001116"/>
    </source>
</evidence>
<dbReference type="EMBL" id="CP000750">
    <property type="protein sequence ID" value="ABS03185.1"/>
    <property type="molecule type" value="Genomic_DNA"/>
</dbReference>
<dbReference type="eggNOG" id="COG2247">
    <property type="taxonomic scope" value="Bacteria"/>
</dbReference>
<dbReference type="RefSeq" id="WP_011981676.1">
    <property type="nucleotide sequence ID" value="NC_009664.2"/>
</dbReference>
<dbReference type="KEGG" id="kra:Krad_1699"/>
<evidence type="ECO:0000313" key="2">
    <source>
        <dbReference type="EMBL" id="ABS03185.1"/>
    </source>
</evidence>
<dbReference type="Pfam" id="PF13539">
    <property type="entry name" value="Peptidase_M15_4"/>
    <property type="match status" value="1"/>
</dbReference>
<gene>
    <name evidence="2" type="ordered locus">Krad_1699</name>
</gene>
<dbReference type="AlphaFoldDB" id="A6W8P6"/>